<dbReference type="SUPFAM" id="SSF52540">
    <property type="entry name" value="P-loop containing nucleoside triphosphate hydrolases"/>
    <property type="match status" value="1"/>
</dbReference>
<gene>
    <name evidence="4" type="ORF">OIDMADRAFT_108651</name>
</gene>
<protein>
    <submittedName>
        <fullName evidence="4">Uncharacterized protein</fullName>
    </submittedName>
</protein>
<dbReference type="GO" id="GO:0043531">
    <property type="term" value="F:ADP binding"/>
    <property type="evidence" value="ECO:0007669"/>
    <property type="project" value="InterPro"/>
</dbReference>
<dbReference type="InterPro" id="IPR002182">
    <property type="entry name" value="NB-ARC"/>
</dbReference>
<evidence type="ECO:0000313" key="4">
    <source>
        <dbReference type="EMBL" id="KIN08972.1"/>
    </source>
</evidence>
<feature type="region of interest" description="Disordered" evidence="1">
    <location>
        <begin position="324"/>
        <end position="348"/>
    </location>
</feature>
<proteinExistence type="predicted"/>
<dbReference type="EMBL" id="KN832870">
    <property type="protein sequence ID" value="KIN08972.1"/>
    <property type="molecule type" value="Genomic_DNA"/>
</dbReference>
<dbReference type="SUPFAM" id="SSF48452">
    <property type="entry name" value="TPR-like"/>
    <property type="match status" value="3"/>
</dbReference>
<dbReference type="Pfam" id="PF00931">
    <property type="entry name" value="NB-ARC"/>
    <property type="match status" value="1"/>
</dbReference>
<name>A0A0C3I3K8_OIDMZ</name>
<dbReference type="NCBIfam" id="NF040586">
    <property type="entry name" value="FxSxx_TPR"/>
    <property type="match status" value="1"/>
</dbReference>
<dbReference type="InterPro" id="IPR027417">
    <property type="entry name" value="P-loop_NTPase"/>
</dbReference>
<dbReference type="STRING" id="913774.A0A0C3I3K8"/>
<dbReference type="Proteomes" id="UP000054321">
    <property type="component" value="Unassembled WGS sequence"/>
</dbReference>
<dbReference type="InterPro" id="IPR056681">
    <property type="entry name" value="DUF7779"/>
</dbReference>
<dbReference type="SMART" id="SM00028">
    <property type="entry name" value="TPR"/>
    <property type="match status" value="4"/>
</dbReference>
<dbReference type="Gene3D" id="1.25.40.10">
    <property type="entry name" value="Tetratricopeptide repeat domain"/>
    <property type="match status" value="2"/>
</dbReference>
<evidence type="ECO:0000256" key="1">
    <source>
        <dbReference type="SAM" id="MobiDB-lite"/>
    </source>
</evidence>
<dbReference type="OrthoDB" id="1658288at2759"/>
<dbReference type="HOGENOM" id="CLU_000288_125_8_1"/>
<organism evidence="4 5">
    <name type="scientific">Oidiodendron maius (strain Zn)</name>
    <dbReference type="NCBI Taxonomy" id="913774"/>
    <lineage>
        <taxon>Eukaryota</taxon>
        <taxon>Fungi</taxon>
        <taxon>Dikarya</taxon>
        <taxon>Ascomycota</taxon>
        <taxon>Pezizomycotina</taxon>
        <taxon>Leotiomycetes</taxon>
        <taxon>Leotiomycetes incertae sedis</taxon>
        <taxon>Myxotrichaceae</taxon>
        <taxon>Oidiodendron</taxon>
    </lineage>
</organism>
<accession>A0A0C3I3K8</accession>
<dbReference type="Pfam" id="PF25000">
    <property type="entry name" value="DUF7779"/>
    <property type="match status" value="1"/>
</dbReference>
<dbReference type="PANTHER" id="PTHR46082">
    <property type="entry name" value="ATP/GTP-BINDING PROTEIN-RELATED"/>
    <property type="match status" value="1"/>
</dbReference>
<reference evidence="5" key="2">
    <citation type="submission" date="2015-01" db="EMBL/GenBank/DDBJ databases">
        <title>Evolutionary Origins and Diversification of the Mycorrhizal Mutualists.</title>
        <authorList>
            <consortium name="DOE Joint Genome Institute"/>
            <consortium name="Mycorrhizal Genomics Consortium"/>
            <person name="Kohler A."/>
            <person name="Kuo A."/>
            <person name="Nagy L.G."/>
            <person name="Floudas D."/>
            <person name="Copeland A."/>
            <person name="Barry K.W."/>
            <person name="Cichocki N."/>
            <person name="Veneault-Fourrey C."/>
            <person name="LaButti K."/>
            <person name="Lindquist E.A."/>
            <person name="Lipzen A."/>
            <person name="Lundell T."/>
            <person name="Morin E."/>
            <person name="Murat C."/>
            <person name="Riley R."/>
            <person name="Ohm R."/>
            <person name="Sun H."/>
            <person name="Tunlid A."/>
            <person name="Henrissat B."/>
            <person name="Grigoriev I.V."/>
            <person name="Hibbett D.S."/>
            <person name="Martin F."/>
        </authorList>
    </citation>
    <scope>NUCLEOTIDE SEQUENCE [LARGE SCALE GENOMIC DNA]</scope>
    <source>
        <strain evidence="5">Zn</strain>
    </source>
</reference>
<dbReference type="Gene3D" id="3.40.50.300">
    <property type="entry name" value="P-loop containing nucleotide triphosphate hydrolases"/>
    <property type="match status" value="1"/>
</dbReference>
<evidence type="ECO:0000313" key="5">
    <source>
        <dbReference type="Proteomes" id="UP000054321"/>
    </source>
</evidence>
<dbReference type="PRINTS" id="PR00381">
    <property type="entry name" value="KINESINLIGHT"/>
</dbReference>
<feature type="domain" description="DUF7779" evidence="3">
    <location>
        <begin position="289"/>
        <end position="382"/>
    </location>
</feature>
<dbReference type="InParanoid" id="A0A0C3I3K8"/>
<dbReference type="Pfam" id="PF13424">
    <property type="entry name" value="TPR_12"/>
    <property type="match status" value="1"/>
</dbReference>
<dbReference type="InterPro" id="IPR011990">
    <property type="entry name" value="TPR-like_helical_dom_sf"/>
</dbReference>
<sequence>ETPPNPSSTVPFLRDPDYVDRDGLLERVSTKCSIPASRTALVGLGGVGKSQVAIEFSYHVRDQSPDTWVFWVHATNATRIEQSYREIADRVKIPSRKDSEANIYNLVHSWLSDQSKRRWFLILDNLDDYRVLNEVRPTGQDRQESALSRPLLTYLPQSENGSILVTTRSTEVAERFVERSAIIKVQPMDEAHAIALFEKKLGKQSNSKDVAELAGALEFMPLAIVQAAAYISQRAPRSSVQQYLEEFRKSDRKKTSLLNHEAGHLRRDWEAKNSIITTWQISFDHVCQVRASAADLLSLMSFFDRQGIPETLIRCRDLQQKHRKLGGSDVDNEEENDHNTSESTDDDEFEEDILTLRSYSFISANADQITFEMHRLVQLATQLWLVSHARLERWKRQFINNLNFAFPIGNYENWERCQSLFPHAKSAIAQRPGEADSLREWASLLHKAAWYALERGNMNDAEKMSEHAMKAREKIFGRDQKGTLASMAILTSTYRNQGRWDEAEKLEVEVIEMSKSRLGADHPSTLANMANLASTYRTQGRWDEAEKLEVELLETCKTNLGADHLDTLTSMNNLAATYWNQGRWDEAEKLQVEVIETRKTKLGADHPDTVDSIGNLAATYRNQGRWDEAEKLEVEVIETRKTKLGADHPDTVASIGNLASTYSNQGRWDEAEKLEVEVMETRKTNLGADHPDTLTSMNNLAATYWNQGRWDEAEKLQVEVIETRKTKLGADHPDTLGSIGNLVATYWNQGRWDEAEKLQVEVMETRKTRLGAHHPHTLTSMNNLAFTWKSHGRDTDALKLMEECVQLRTQILGPNHPDAVSSSAALSLWQAE</sequence>
<feature type="domain" description="NB-ARC" evidence="2">
    <location>
        <begin position="38"/>
        <end position="204"/>
    </location>
</feature>
<evidence type="ECO:0000259" key="2">
    <source>
        <dbReference type="Pfam" id="PF00931"/>
    </source>
</evidence>
<dbReference type="InterPro" id="IPR053137">
    <property type="entry name" value="NLR-like"/>
</dbReference>
<feature type="non-terminal residue" evidence="4">
    <location>
        <position position="1"/>
    </location>
</feature>
<dbReference type="AlphaFoldDB" id="A0A0C3I3K8"/>
<dbReference type="PANTHER" id="PTHR46082:SF11">
    <property type="entry name" value="AAA+ ATPASE DOMAIN-CONTAINING PROTEIN-RELATED"/>
    <property type="match status" value="1"/>
</dbReference>
<reference evidence="4 5" key="1">
    <citation type="submission" date="2014-04" db="EMBL/GenBank/DDBJ databases">
        <authorList>
            <consortium name="DOE Joint Genome Institute"/>
            <person name="Kuo A."/>
            <person name="Martino E."/>
            <person name="Perotto S."/>
            <person name="Kohler A."/>
            <person name="Nagy L.G."/>
            <person name="Floudas D."/>
            <person name="Copeland A."/>
            <person name="Barry K.W."/>
            <person name="Cichocki N."/>
            <person name="Veneault-Fourrey C."/>
            <person name="LaButti K."/>
            <person name="Lindquist E.A."/>
            <person name="Lipzen A."/>
            <person name="Lundell T."/>
            <person name="Morin E."/>
            <person name="Murat C."/>
            <person name="Sun H."/>
            <person name="Tunlid A."/>
            <person name="Henrissat B."/>
            <person name="Grigoriev I.V."/>
            <person name="Hibbett D.S."/>
            <person name="Martin F."/>
            <person name="Nordberg H.P."/>
            <person name="Cantor M.N."/>
            <person name="Hua S.X."/>
        </authorList>
    </citation>
    <scope>NUCLEOTIDE SEQUENCE [LARGE SCALE GENOMIC DNA]</scope>
    <source>
        <strain evidence="4 5">Zn</strain>
    </source>
</reference>
<keyword evidence="5" id="KW-1185">Reference proteome</keyword>
<evidence type="ECO:0000259" key="3">
    <source>
        <dbReference type="Pfam" id="PF25000"/>
    </source>
</evidence>
<dbReference type="InterPro" id="IPR019734">
    <property type="entry name" value="TPR_rpt"/>
</dbReference>
<dbReference type="Pfam" id="PF13374">
    <property type="entry name" value="TPR_10"/>
    <property type="match status" value="7"/>
</dbReference>